<proteinExistence type="inferred from homology"/>
<dbReference type="PANTHER" id="PTHR30632:SF17">
    <property type="entry name" value="MOLYBDATE-BINDING PROTEIN MODA"/>
    <property type="match status" value="1"/>
</dbReference>
<comment type="similarity">
    <text evidence="1">Belongs to the bacterial solute-binding protein ModA family.</text>
</comment>
<dbReference type="Proteomes" id="UP000029721">
    <property type="component" value="Unassembled WGS sequence"/>
</dbReference>
<name>A0ABR4WQZ8_9GAMM</name>
<evidence type="ECO:0000256" key="3">
    <source>
        <dbReference type="ARBA" id="ARBA00022729"/>
    </source>
</evidence>
<dbReference type="PANTHER" id="PTHR30632">
    <property type="entry name" value="MOLYBDATE-BINDING PERIPLASMIC PROTEIN"/>
    <property type="match status" value="1"/>
</dbReference>
<keyword evidence="2" id="KW-0479">Metal-binding</keyword>
<protein>
    <submittedName>
        <fullName evidence="5">Molybdenum ABC transporter substrate-binding protein</fullName>
    </submittedName>
</protein>
<dbReference type="InterPro" id="IPR005950">
    <property type="entry name" value="ModA"/>
</dbReference>
<dbReference type="NCBIfam" id="NF007958">
    <property type="entry name" value="PRK10677.1"/>
    <property type="match status" value="1"/>
</dbReference>
<keyword evidence="3 4" id="KW-0732">Signal</keyword>
<dbReference type="EMBL" id="JOKD01000056">
    <property type="protein sequence ID" value="KGE77033.1"/>
    <property type="molecule type" value="Genomic_DNA"/>
</dbReference>
<evidence type="ECO:0000256" key="4">
    <source>
        <dbReference type="SAM" id="SignalP"/>
    </source>
</evidence>
<dbReference type="InterPro" id="IPR050682">
    <property type="entry name" value="ModA/WtpA"/>
</dbReference>
<dbReference type="RefSeq" id="WP_035598908.1">
    <property type="nucleotide sequence ID" value="NZ_JOKD01000056.1"/>
</dbReference>
<feature type="chain" id="PRO_5045320341" evidence="4">
    <location>
        <begin position="31"/>
        <end position="277"/>
    </location>
</feature>
<evidence type="ECO:0000313" key="5">
    <source>
        <dbReference type="EMBL" id="KGE77033.1"/>
    </source>
</evidence>
<comment type="caution">
    <text evidence="5">The sequence shown here is derived from an EMBL/GenBank/DDBJ whole genome shotgun (WGS) entry which is preliminary data.</text>
</comment>
<reference evidence="5 6" key="1">
    <citation type="submission" date="2014-06" db="EMBL/GenBank/DDBJ databases">
        <title>Draft genome sequence of an extremely salt tolerant bacteria Halomonas salina/CIFRI 1.</title>
        <authorList>
            <person name="Behera B.D."/>
            <person name="Meena D.K."/>
            <person name="Das P."/>
            <person name="Maharana J."/>
            <person name="Paria P."/>
            <person name="Sharma A.P."/>
            <person name="Shamsudheen K.V."/>
            <person name="Rijit J."/>
            <person name="Dixit V."/>
            <person name="Verma A."/>
            <person name="Scaria V."/>
            <person name="Sivasubbu S."/>
        </authorList>
    </citation>
    <scope>NUCLEOTIDE SEQUENCE [LARGE SCALE GENOMIC DNA]</scope>
    <source>
        <strain evidence="5 6">CIFRI 1</strain>
    </source>
</reference>
<dbReference type="SUPFAM" id="SSF53850">
    <property type="entry name" value="Periplasmic binding protein-like II"/>
    <property type="match status" value="1"/>
</dbReference>
<dbReference type="PIRSF" id="PIRSF004846">
    <property type="entry name" value="ModA"/>
    <property type="match status" value="1"/>
</dbReference>
<evidence type="ECO:0000313" key="6">
    <source>
        <dbReference type="Proteomes" id="UP000029721"/>
    </source>
</evidence>
<feature type="signal peptide" evidence="4">
    <location>
        <begin position="1"/>
        <end position="30"/>
    </location>
</feature>
<organism evidence="5 6">
    <name type="scientific">Halomonas salina</name>
    <dbReference type="NCBI Taxonomy" id="42565"/>
    <lineage>
        <taxon>Bacteria</taxon>
        <taxon>Pseudomonadati</taxon>
        <taxon>Pseudomonadota</taxon>
        <taxon>Gammaproteobacteria</taxon>
        <taxon>Oceanospirillales</taxon>
        <taxon>Halomonadaceae</taxon>
        <taxon>Halomonas</taxon>
    </lineage>
</organism>
<evidence type="ECO:0000256" key="1">
    <source>
        <dbReference type="ARBA" id="ARBA00009175"/>
    </source>
</evidence>
<gene>
    <name evidence="5" type="ORF">FP66_12630</name>
</gene>
<dbReference type="Gene3D" id="3.40.190.10">
    <property type="entry name" value="Periplasmic binding protein-like II"/>
    <property type="match status" value="2"/>
</dbReference>
<accession>A0ABR4WQZ8</accession>
<keyword evidence="6" id="KW-1185">Reference proteome</keyword>
<dbReference type="Pfam" id="PF13531">
    <property type="entry name" value="SBP_bac_11"/>
    <property type="match status" value="1"/>
</dbReference>
<dbReference type="NCBIfam" id="TIGR01256">
    <property type="entry name" value="modA"/>
    <property type="match status" value="1"/>
</dbReference>
<sequence length="277" mass="29305">MPPFTARRPLRVLVAGLALVLGVVAVPAQAEPDAAAKVRIFAAASLTDALNTAIERFEAGHDVDVVPVYASSSTAARQVARGAPADLYFSANEQWMDWLGEQGIELAERADLLQNRLSLIAADDETASFTPGDGTPLSELLADGERLSVGDPDHVPAGIYTRQALESFGEWDALAPRLARADNVRAALALVERGEAPLGIVYRTDALASDRVHELGLFPLDSHPAIRYPVALIDPPADDAAEAFRAWLGGDEARAIFTRFGFEAAGAEPAAEDGAKG</sequence>
<evidence type="ECO:0000256" key="2">
    <source>
        <dbReference type="ARBA" id="ARBA00022723"/>
    </source>
</evidence>